<reference evidence="1 2" key="1">
    <citation type="submission" date="2023-06" db="EMBL/GenBank/DDBJ databases">
        <title>Sporosarcina sp. nov., isolated from Korean tranditional fermented seafood 'Jeotgal'.</title>
        <authorList>
            <person name="Yang A.I."/>
            <person name="Shin N.-R."/>
        </authorList>
    </citation>
    <scope>NUCLEOTIDE SEQUENCE [LARGE SCALE GENOMIC DNA]</scope>
    <source>
        <strain evidence="1 2">T2O-4</strain>
    </source>
</reference>
<evidence type="ECO:0000313" key="1">
    <source>
        <dbReference type="EMBL" id="WOV87678.1"/>
    </source>
</evidence>
<keyword evidence="2" id="KW-1185">Reference proteome</keyword>
<name>A0ABZ0L6J4_9BACL</name>
<evidence type="ECO:0000313" key="2">
    <source>
        <dbReference type="Proteomes" id="UP001303902"/>
    </source>
</evidence>
<dbReference type="Proteomes" id="UP001303902">
    <property type="component" value="Chromosome"/>
</dbReference>
<organism evidence="1 2">
    <name type="scientific">Sporosarcina oncorhynchi</name>
    <dbReference type="NCBI Taxonomy" id="3056444"/>
    <lineage>
        <taxon>Bacteria</taxon>
        <taxon>Bacillati</taxon>
        <taxon>Bacillota</taxon>
        <taxon>Bacilli</taxon>
        <taxon>Bacillales</taxon>
        <taxon>Caryophanaceae</taxon>
        <taxon>Sporosarcina</taxon>
    </lineage>
</organism>
<dbReference type="EMBL" id="CP129118">
    <property type="protein sequence ID" value="WOV87678.1"/>
    <property type="molecule type" value="Genomic_DNA"/>
</dbReference>
<proteinExistence type="predicted"/>
<dbReference type="RefSeq" id="WP_317968016.1">
    <property type="nucleotide sequence ID" value="NZ_CP129118.1"/>
</dbReference>
<sequence>MSVYKLGEELNLRLVRGIEQGYSDYAEVRKEKREELLVSGAYAWVKGNHIEHQVAKELQEIGIEFKQEKAGYTWEYLSFKEPKESNLIIIKNANVIKGKSKEPVLDTSNTENYLVRLSKINSDIDFDEVRGTKQGTLQFPSLEMQPVLTEAKDIEELQKQYKHFYILTYMIDPASRMLMSIDLWMPEYKKDSKVEMVKIDSLTEYLNHTGAHINLEAIQELVNIPEEEFSGTASEFDFNSFEQEKEEDA</sequence>
<gene>
    <name evidence="1" type="ORF">QWT69_00725</name>
</gene>
<accession>A0ABZ0L6J4</accession>
<protein>
    <submittedName>
        <fullName evidence="1">Uncharacterized protein</fullName>
    </submittedName>
</protein>